<evidence type="ECO:0000313" key="5">
    <source>
        <dbReference type="Proteomes" id="UP000509623"/>
    </source>
</evidence>
<dbReference type="EMBL" id="CP046051">
    <property type="protein sequence ID" value="QKN24335.1"/>
    <property type="molecule type" value="Genomic_DNA"/>
</dbReference>
<protein>
    <submittedName>
        <fullName evidence="2">Folate family ECF transporter S component</fullName>
    </submittedName>
</protein>
<feature type="transmembrane region" description="Helical" evidence="1">
    <location>
        <begin position="54"/>
        <end position="76"/>
    </location>
</feature>
<dbReference type="AlphaFoldDB" id="A0A859DS98"/>
<dbReference type="EMBL" id="CP046161">
    <property type="protein sequence ID" value="QKO30652.1"/>
    <property type="molecule type" value="Genomic_DNA"/>
</dbReference>
<evidence type="ECO:0000256" key="1">
    <source>
        <dbReference type="SAM" id="Phobius"/>
    </source>
</evidence>
<proteinExistence type="predicted"/>
<evidence type="ECO:0000313" key="2">
    <source>
        <dbReference type="EMBL" id="QKN24335.1"/>
    </source>
</evidence>
<dbReference type="RefSeq" id="WP_174193411.1">
    <property type="nucleotide sequence ID" value="NZ_CP046051.1"/>
</dbReference>
<dbReference type="Proteomes" id="UP000501316">
    <property type="component" value="Chromosome"/>
</dbReference>
<gene>
    <name evidence="2" type="ORF">GJQ69_07460</name>
    <name evidence="3" type="ORF">GKP14_06350</name>
</gene>
<evidence type="ECO:0000313" key="4">
    <source>
        <dbReference type="Proteomes" id="UP000501316"/>
    </source>
</evidence>
<feature type="transmembrane region" description="Helical" evidence="1">
    <location>
        <begin position="21"/>
        <end position="42"/>
    </location>
</feature>
<dbReference type="Proteomes" id="UP000509623">
    <property type="component" value="Chromosome"/>
</dbReference>
<organism evidence="2 4">
    <name type="scientific">Caproicibacterium lactatifermentans</name>
    <dbReference type="NCBI Taxonomy" id="2666138"/>
    <lineage>
        <taxon>Bacteria</taxon>
        <taxon>Bacillati</taxon>
        <taxon>Bacillota</taxon>
        <taxon>Clostridia</taxon>
        <taxon>Eubacteriales</taxon>
        <taxon>Oscillospiraceae</taxon>
        <taxon>Caproicibacterium</taxon>
    </lineage>
</organism>
<keyword evidence="1" id="KW-1133">Transmembrane helix</keyword>
<reference evidence="3" key="3">
    <citation type="journal article" date="2022" name="Int. J. Syst. Evol. Microbiol.">
        <title>Caproicibacterium lactatifermentans sp. nov., isolated from pit clay used for the production of Chinese strong aroma-type liquor.</title>
        <authorList>
            <person name="Wang H."/>
            <person name="Gu Y."/>
            <person name="Zhao D."/>
            <person name="Qiao Z."/>
            <person name="Zheng J."/>
            <person name="Gao J."/>
            <person name="Ren C."/>
            <person name="Xu Y."/>
        </authorList>
    </citation>
    <scope>NUCLEOTIDE SEQUENCE</scope>
    <source>
        <strain evidence="3">JNU-WLY1368</strain>
    </source>
</reference>
<feature type="transmembrane region" description="Helical" evidence="1">
    <location>
        <begin position="88"/>
        <end position="107"/>
    </location>
</feature>
<dbReference type="InterPro" id="IPR030949">
    <property type="entry name" value="ECF_S_folate_fam"/>
</dbReference>
<keyword evidence="1" id="KW-0812">Transmembrane</keyword>
<dbReference type="InterPro" id="IPR024529">
    <property type="entry name" value="ECF_trnsprt_substrate-spec"/>
</dbReference>
<feature type="transmembrane region" description="Helical" evidence="1">
    <location>
        <begin position="158"/>
        <end position="176"/>
    </location>
</feature>
<name>A0A859DS98_9FIRM</name>
<accession>A0A859DS98</accession>
<evidence type="ECO:0000313" key="3">
    <source>
        <dbReference type="EMBL" id="QKO30652.1"/>
    </source>
</evidence>
<sequence length="193" mass="21086">MQKRTAFLSLFRDSAAELKKLPSLVTAALLLALQVVLAGYSIDVLPFLRISFSYLASAVTGMLFGPTVAMLSAAAGDILGYCVHPSGVYFPPYMLTAMFSGCLYGIFLYHSPIRLSRVIASKSLVTVFSNLLMNTLWNSMVYGKSFFAILPIRIVKNLVLLPVEIALLFVVCKAAQKVYNTAFLRCGISPRKG</sequence>
<dbReference type="NCBIfam" id="TIGR04518">
    <property type="entry name" value="ECF_S_folT_fam"/>
    <property type="match status" value="1"/>
</dbReference>
<reference evidence="3" key="2">
    <citation type="journal article" date="2021" name="Appl. Environ. Microbiol.">
        <title>Adaptability of a Caproate-Producing Bacterium Contributes to Its Dominance in an Anaerobic Fermentation System.</title>
        <authorList>
            <person name="Wang H."/>
            <person name="Gu Y."/>
            <person name="Zhou W."/>
            <person name="Zhao D."/>
            <person name="Qiao Z."/>
            <person name="Zheng J."/>
            <person name="Gao J."/>
            <person name="Chen X."/>
            <person name="Ren C."/>
            <person name="Xu Y."/>
        </authorList>
    </citation>
    <scope>NUCLEOTIDE SEQUENCE</scope>
    <source>
        <strain evidence="3">JNU-WLY1368</strain>
    </source>
</reference>
<dbReference type="KEGG" id="clf:GJQ69_07460"/>
<keyword evidence="5" id="KW-1185">Reference proteome</keyword>
<dbReference type="Pfam" id="PF12822">
    <property type="entry name" value="ECF_trnsprt"/>
    <property type="match status" value="1"/>
</dbReference>
<dbReference type="Gene3D" id="1.10.1760.20">
    <property type="match status" value="1"/>
</dbReference>
<dbReference type="GO" id="GO:0022857">
    <property type="term" value="F:transmembrane transporter activity"/>
    <property type="evidence" value="ECO:0007669"/>
    <property type="project" value="InterPro"/>
</dbReference>
<reference evidence="4 5" key="1">
    <citation type="submission" date="2019-11" db="EMBL/GenBank/DDBJ databases">
        <authorList>
            <person name="Ren C."/>
            <person name="Wang H."/>
            <person name="Xu Y."/>
        </authorList>
    </citation>
    <scope>NUCLEOTIDE SEQUENCE [LARGE SCALE GENOMIC DNA]</scope>
    <source>
        <strain evidence="5">JNU-WLY1368</strain>
        <strain evidence="2 4">LBM 19010</strain>
    </source>
</reference>
<keyword evidence="1" id="KW-0472">Membrane</keyword>